<sequence>MLDEPPPDEKVFENEKSRFKYLYERRQKKPWTCVYRVIACGW</sequence>
<dbReference type="AlphaFoldDB" id="A0A820K636"/>
<reference evidence="1" key="1">
    <citation type="submission" date="2021-02" db="EMBL/GenBank/DDBJ databases">
        <authorList>
            <person name="Nowell W R."/>
        </authorList>
    </citation>
    <scope>NUCLEOTIDE SEQUENCE</scope>
</reference>
<proteinExistence type="predicted"/>
<dbReference type="Proteomes" id="UP000663823">
    <property type="component" value="Unassembled WGS sequence"/>
</dbReference>
<dbReference type="EMBL" id="CAJOAX010057192">
    <property type="protein sequence ID" value="CAF4332024.1"/>
    <property type="molecule type" value="Genomic_DNA"/>
</dbReference>
<gene>
    <name evidence="1" type="ORF">OTI717_LOCUS42994</name>
</gene>
<comment type="caution">
    <text evidence="1">The sequence shown here is derived from an EMBL/GenBank/DDBJ whole genome shotgun (WGS) entry which is preliminary data.</text>
</comment>
<protein>
    <submittedName>
        <fullName evidence="1">Uncharacterized protein</fullName>
    </submittedName>
</protein>
<name>A0A820K636_9BILA</name>
<evidence type="ECO:0000313" key="1">
    <source>
        <dbReference type="EMBL" id="CAF4332024.1"/>
    </source>
</evidence>
<feature type="non-terminal residue" evidence="1">
    <location>
        <position position="1"/>
    </location>
</feature>
<evidence type="ECO:0000313" key="2">
    <source>
        <dbReference type="Proteomes" id="UP000663823"/>
    </source>
</evidence>
<accession>A0A820K636</accession>
<organism evidence="1 2">
    <name type="scientific">Rotaria sordida</name>
    <dbReference type="NCBI Taxonomy" id="392033"/>
    <lineage>
        <taxon>Eukaryota</taxon>
        <taxon>Metazoa</taxon>
        <taxon>Spiralia</taxon>
        <taxon>Gnathifera</taxon>
        <taxon>Rotifera</taxon>
        <taxon>Eurotatoria</taxon>
        <taxon>Bdelloidea</taxon>
        <taxon>Philodinida</taxon>
        <taxon>Philodinidae</taxon>
        <taxon>Rotaria</taxon>
    </lineage>
</organism>